<dbReference type="Bgee" id="WBGene00015223">
    <property type="expression patterns" value="Expressed in adult organism"/>
</dbReference>
<organism evidence="3 4">
    <name type="scientific">Caenorhabditis elegans</name>
    <dbReference type="NCBI Taxonomy" id="6239"/>
    <lineage>
        <taxon>Eukaryota</taxon>
        <taxon>Metazoa</taxon>
        <taxon>Ecdysozoa</taxon>
        <taxon>Nematoda</taxon>
        <taxon>Chromadorea</taxon>
        <taxon>Rhabditida</taxon>
        <taxon>Rhabditina</taxon>
        <taxon>Rhabditomorpha</taxon>
        <taxon>Rhabditoidea</taxon>
        <taxon>Rhabditidae</taxon>
        <taxon>Peloderinae</taxon>
        <taxon>Caenorhabditis</taxon>
    </lineage>
</organism>
<dbReference type="PANTHER" id="PTHR21566">
    <property type="entry name" value="CILIA- AND FLAGELLA-ASSOCIATED PROTEIN 251-LIKE-RELATED-RELATED"/>
    <property type="match status" value="1"/>
</dbReference>
<feature type="compositionally biased region" description="Low complexity" evidence="2">
    <location>
        <begin position="208"/>
        <end position="218"/>
    </location>
</feature>
<dbReference type="Pfam" id="PF05218">
    <property type="entry name" value="DUF713"/>
    <property type="match status" value="1"/>
</dbReference>
<evidence type="ECO:0000313" key="3">
    <source>
        <dbReference type="EMBL" id="CCD62079.2"/>
    </source>
</evidence>
<dbReference type="FunCoup" id="E3W720">
    <property type="interactions" value="226"/>
</dbReference>
<reference evidence="3 4" key="1">
    <citation type="journal article" date="1998" name="Science">
        <title>Genome sequence of the nematode C. elegans: a platform for investigating biology.</title>
        <authorList>
            <consortium name="The C. elegans sequencing consortium"/>
            <person name="Sulson J.E."/>
            <person name="Waterston R."/>
        </authorList>
    </citation>
    <scope>NUCLEOTIDE SEQUENCE [LARGE SCALE GENOMIC DNA]</scope>
    <source>
        <strain evidence="3 4">Bristol N2</strain>
    </source>
</reference>
<dbReference type="WormBase" id="B0507.6">
    <property type="protein sequence ID" value="CE52174"/>
    <property type="gene ID" value="WBGene00015223"/>
</dbReference>
<dbReference type="AGR" id="WB:WBGene00015223"/>
<protein>
    <submittedName>
        <fullName evidence="3">ULP_PROTEASE domain-containing protein</fullName>
    </submittedName>
</protein>
<dbReference type="CTD" id="182013"/>
<dbReference type="eggNOG" id="ENOG502RWCU">
    <property type="taxonomic scope" value="Eukaryota"/>
</dbReference>
<dbReference type="InParanoid" id="E3W720"/>
<proteinExistence type="predicted"/>
<feature type="region of interest" description="Disordered" evidence="2">
    <location>
        <begin position="153"/>
        <end position="225"/>
    </location>
</feature>
<accession>E3W720</accession>
<dbReference type="OrthoDB" id="5889702at2759"/>
<dbReference type="PANTHER" id="PTHR21566:SF2">
    <property type="entry name" value="CILIA- AND FLAGELLA-ASSOCIATED PROTEIN 251-LIKE-RELATED"/>
    <property type="match status" value="1"/>
</dbReference>
<feature type="compositionally biased region" description="Basic and acidic residues" evidence="2">
    <location>
        <begin position="196"/>
        <end position="206"/>
    </location>
</feature>
<dbReference type="Proteomes" id="UP000001940">
    <property type="component" value="Chromosome V"/>
</dbReference>
<sequence length="705" mass="82452">MVLYFYVDAEMISCFNESTEIGNFDEFLTKYNTSLMELGDQLKYVFFPASTACKHYCTYFNQFLKCFPVRNRQRLLSERDVGFENEKVVFLFQSDFRHAIDMKNWNNFYFKYRDIADLVITKARKQGKVDVQIVSNNGKVFPNFKERDIHSSKEEYKQKHMNSPISQSKNQGTMLKNRPPRLVRTHQSDLANIDTSHSRNPAETKNENTSSRTNSATSSRKDYLNTSIPSANVTCTEKYRSSEFGSAKSSVPRVTCNSTKLETAQATHENIVLDPKKCTQNTLRSDSYQDTEKKIILPRNTSNSHHEICNDVQSYPGKHYDKNTSSNFVFNFEIDEHPVPITPTSPKQNYEKTYKDGDSNQTGGICEIEHSENVVESFEVLENNKKTEYFFNVINELRCDLQPEDVPCYRSRSKEHITNGMADFKNDMYSLKRETEERVEDVEKSEQQIRINGKGRLSSIQHDTEEIDDSTFKKKLQEQSERNKIELEKKKQERMNKKRKFEDEIRKLKNELIERFNMIMSCIALKRKFDIQEDYWKDWIHGCRQNISKLLNHCHQFVYDVNSHSYGLRESKNVDFNELELEITNLLGFTMMTYNAMEDSFAKLKELERMFPDASFVRVFQKCIADTAKIILEIYDSFGVLSLNPNESNYQILQDKLQFLQPSTIHSTSDLHRICNEHEFSPVYQNIEFPSISNSSPVYVSEISE</sequence>
<evidence type="ECO:0000256" key="1">
    <source>
        <dbReference type="SAM" id="Coils"/>
    </source>
</evidence>
<dbReference type="STRING" id="6239.B0507.6.1"/>
<dbReference type="InterPro" id="IPR007883">
    <property type="entry name" value="DUF713"/>
</dbReference>
<name>E3W720_CAEEL</name>
<keyword evidence="4" id="KW-1185">Reference proteome</keyword>
<evidence type="ECO:0000313" key="4">
    <source>
        <dbReference type="Proteomes" id="UP000001940"/>
    </source>
</evidence>
<gene>
    <name evidence="3 5" type="ORF">B0507.6</name>
    <name evidence="3" type="ORF">CELE_B0507.6</name>
</gene>
<feature type="coiled-coil region" evidence="1">
    <location>
        <begin position="432"/>
        <end position="511"/>
    </location>
</feature>
<dbReference type="PhylomeDB" id="E3W720"/>
<keyword evidence="1" id="KW-0175">Coiled coil</keyword>
<dbReference type="SMR" id="E3W720"/>
<feature type="compositionally biased region" description="Polar residues" evidence="2">
    <location>
        <begin position="161"/>
        <end position="174"/>
    </location>
</feature>
<evidence type="ECO:0000256" key="2">
    <source>
        <dbReference type="SAM" id="MobiDB-lite"/>
    </source>
</evidence>
<evidence type="ECO:0000313" key="5">
    <source>
        <dbReference type="WormBase" id="B0507.6"/>
    </source>
</evidence>
<dbReference type="HOGENOM" id="CLU_349585_0_0_1"/>
<dbReference type="AlphaFoldDB" id="E3W720"/>
<dbReference type="KEGG" id="cel:CELE_B0507.6"/>
<dbReference type="EMBL" id="BX284605">
    <property type="protein sequence ID" value="CCD62079.2"/>
    <property type="molecule type" value="Genomic_DNA"/>
</dbReference>
<dbReference type="PaxDb" id="6239-B0507.6"/>
<dbReference type="RefSeq" id="NP_001343610.1">
    <property type="nucleotide sequence ID" value="NM_001356709.3"/>
</dbReference>
<dbReference type="GeneID" id="182013"/>